<evidence type="ECO:0000313" key="2">
    <source>
        <dbReference type="Proteomes" id="UP000663918"/>
    </source>
</evidence>
<evidence type="ECO:0000313" key="1">
    <source>
        <dbReference type="EMBL" id="QTC92850.1"/>
    </source>
</evidence>
<dbReference type="EMBL" id="CP062222">
    <property type="protein sequence ID" value="QTC92850.1"/>
    <property type="molecule type" value="Genomic_DNA"/>
</dbReference>
<dbReference type="KEGG" id="bgoe:IFJ75_08410"/>
<proteinExistence type="predicted"/>
<sequence length="132" mass="14355">MSVKFDVKSAFVCDDIRREENGLLSFMGVLTDGEFVFKSFPAQARLGVVLVCDVEGIGETKLYPQLRFNGEVKWAGETEIGVDDDGTGIPVCHIVAGFERTGSMDLLLSVGEGVEPSVVKTWDVKALDDLQP</sequence>
<dbReference type="Proteomes" id="UP000663918">
    <property type="component" value="Chromosome"/>
</dbReference>
<dbReference type="RefSeq" id="WP_207932130.1">
    <property type="nucleotide sequence ID" value="NZ_CP062222.1"/>
</dbReference>
<accession>A0A975C6G0</accession>
<keyword evidence="2" id="KW-1185">Reference proteome</keyword>
<protein>
    <submittedName>
        <fullName evidence="1">Uncharacterized protein</fullName>
    </submittedName>
</protein>
<name>A0A975C6G0_9CAUL</name>
<reference evidence="1" key="1">
    <citation type="submission" date="2020-09" db="EMBL/GenBank/DDBJ databases">
        <title>Brevundimonas sp. LVF2 isolated from a puddle in Goettingen, Germany.</title>
        <authorList>
            <person name="Friedrich I."/>
            <person name="Klassen A."/>
            <person name="Hannes N."/>
            <person name="Schneider D."/>
            <person name="Hertel R."/>
            <person name="Daniel R."/>
        </authorList>
    </citation>
    <scope>NUCLEOTIDE SEQUENCE</scope>
    <source>
        <strain evidence="1">LVF2</strain>
    </source>
</reference>
<organism evidence="1 2">
    <name type="scientific">Brevundimonas goettingensis</name>
    <dbReference type="NCBI Taxonomy" id="2774190"/>
    <lineage>
        <taxon>Bacteria</taxon>
        <taxon>Pseudomonadati</taxon>
        <taxon>Pseudomonadota</taxon>
        <taxon>Alphaproteobacteria</taxon>
        <taxon>Caulobacterales</taxon>
        <taxon>Caulobacteraceae</taxon>
        <taxon>Brevundimonas</taxon>
    </lineage>
</organism>
<gene>
    <name evidence="1" type="ORF">IFJ75_08410</name>
</gene>
<dbReference type="AlphaFoldDB" id="A0A975C6G0"/>